<dbReference type="AlphaFoldDB" id="A0A239AN80"/>
<dbReference type="RefSeq" id="WP_089281312.1">
    <property type="nucleotide sequence ID" value="NZ_FZOJ01000002.1"/>
</dbReference>
<feature type="transmembrane region" description="Helical" evidence="1">
    <location>
        <begin position="251"/>
        <end position="272"/>
    </location>
</feature>
<dbReference type="OrthoDB" id="1949232at2"/>
<proteinExistence type="predicted"/>
<reference evidence="2 3" key="1">
    <citation type="submission" date="2017-06" db="EMBL/GenBank/DDBJ databases">
        <authorList>
            <person name="Kim H.J."/>
            <person name="Triplett B.A."/>
        </authorList>
    </citation>
    <scope>NUCLEOTIDE SEQUENCE [LARGE SCALE GENOMIC DNA]</scope>
    <source>
        <strain evidence="2 3">SCA</strain>
    </source>
</reference>
<dbReference type="EMBL" id="FZOJ01000002">
    <property type="protein sequence ID" value="SNR96433.1"/>
    <property type="molecule type" value="Genomic_DNA"/>
</dbReference>
<keyword evidence="3" id="KW-1185">Reference proteome</keyword>
<keyword evidence="1" id="KW-0472">Membrane</keyword>
<sequence>MASKYIYKFDIHDIFKTSDEQKIFIGSPKDNSNQFVIINILNEKRFLQQEVKEQLQLLDNLVYFEELNEGIVLATSFNKDVYLTEYIKENKLSIEDRFNLAYQYLKGITKYDNFTNDIKSMLVEESQLTIREGSLLFNELLFIDEDSIDNNSEFNFKRVAQEVGAVLKIITLSNASFLNMKFNAPHEMIGFINDLEYGNHQFQNLSEIFNHFDGFYGRVVYPKHITGEIDELWKKEYNISKKRQFKKKQPAGLIIAIVGIIFIGLTIAMLVIGAGGKSKAMDDVFEEPIAYLEENSMETSGEFTNDSSISNHSNEKSEDLNQYNEVSYSQEILEKYDISYLTPEFAAIDMNVFRSGEYAVKLIGDRKNPVKNFSLNNVNIRENSVISLWIMADVLEEIKLSFQGYKSNDDLKFEKYLYYTPKVLEEWEMIHFDLTAEEITKIEIAILNNNATIWIDDIKIDSYK</sequence>
<evidence type="ECO:0000313" key="3">
    <source>
        <dbReference type="Proteomes" id="UP000198304"/>
    </source>
</evidence>
<organism evidence="2 3">
    <name type="scientific">Anaerovirgula multivorans</name>
    <dbReference type="NCBI Taxonomy" id="312168"/>
    <lineage>
        <taxon>Bacteria</taxon>
        <taxon>Bacillati</taxon>
        <taxon>Bacillota</taxon>
        <taxon>Clostridia</taxon>
        <taxon>Peptostreptococcales</taxon>
        <taxon>Natronincolaceae</taxon>
        <taxon>Anaerovirgula</taxon>
    </lineage>
</organism>
<accession>A0A239AN80</accession>
<evidence type="ECO:0000256" key="1">
    <source>
        <dbReference type="SAM" id="Phobius"/>
    </source>
</evidence>
<gene>
    <name evidence="2" type="ORF">SAMN05446037_1002119</name>
</gene>
<name>A0A239AN80_9FIRM</name>
<protein>
    <submittedName>
        <fullName evidence="2">Uncharacterized protein</fullName>
    </submittedName>
</protein>
<keyword evidence="1" id="KW-0812">Transmembrane</keyword>
<keyword evidence="1" id="KW-1133">Transmembrane helix</keyword>
<dbReference type="Proteomes" id="UP000198304">
    <property type="component" value="Unassembled WGS sequence"/>
</dbReference>
<evidence type="ECO:0000313" key="2">
    <source>
        <dbReference type="EMBL" id="SNR96433.1"/>
    </source>
</evidence>
<dbReference type="Gene3D" id="2.60.120.260">
    <property type="entry name" value="Galactose-binding domain-like"/>
    <property type="match status" value="1"/>
</dbReference>